<dbReference type="SUPFAM" id="SSF46626">
    <property type="entry name" value="Cytochrome c"/>
    <property type="match status" value="1"/>
</dbReference>
<dbReference type="PANTHER" id="PTHR35008:SF8">
    <property type="entry name" value="ALCOHOL DEHYDROGENASE CYTOCHROME C SUBUNIT"/>
    <property type="match status" value="1"/>
</dbReference>
<comment type="caution">
    <text evidence="7">The sequence shown here is derived from an EMBL/GenBank/DDBJ whole genome shotgun (WGS) entry which is preliminary data.</text>
</comment>
<evidence type="ECO:0000313" key="7">
    <source>
        <dbReference type="EMBL" id="PTR17945.1"/>
    </source>
</evidence>
<dbReference type="InterPro" id="IPR009056">
    <property type="entry name" value="Cyt_c-like_dom"/>
</dbReference>
<dbReference type="InterPro" id="IPR036909">
    <property type="entry name" value="Cyt_c-like_dom_sf"/>
</dbReference>
<reference evidence="7 8" key="1">
    <citation type="submission" date="2018-04" db="EMBL/GenBank/DDBJ databases">
        <title>Genomic Encyclopedia of Type Strains, Phase III (KMG-III): the genomes of soil and plant-associated and newly described type strains.</title>
        <authorList>
            <person name="Whitman W."/>
        </authorList>
    </citation>
    <scope>NUCLEOTIDE SEQUENCE [LARGE SCALE GENOMIC DNA]</scope>
    <source>
        <strain evidence="7 8">KA25</strain>
    </source>
</reference>
<keyword evidence="8" id="KW-1185">Reference proteome</keyword>
<accession>A0A2T5K694</accession>
<name>A0A2T5K694_9RHOB</name>
<evidence type="ECO:0000256" key="3">
    <source>
        <dbReference type="ARBA" id="ARBA00023004"/>
    </source>
</evidence>
<evidence type="ECO:0000256" key="1">
    <source>
        <dbReference type="ARBA" id="ARBA00022617"/>
    </source>
</evidence>
<dbReference type="AlphaFoldDB" id="A0A2T5K694"/>
<dbReference type="RefSeq" id="WP_108221158.1">
    <property type="nucleotide sequence ID" value="NZ_CP090022.1"/>
</dbReference>
<dbReference type="GO" id="GO:0009055">
    <property type="term" value="F:electron transfer activity"/>
    <property type="evidence" value="ECO:0007669"/>
    <property type="project" value="InterPro"/>
</dbReference>
<evidence type="ECO:0000256" key="2">
    <source>
        <dbReference type="ARBA" id="ARBA00022723"/>
    </source>
</evidence>
<dbReference type="Pfam" id="PF00034">
    <property type="entry name" value="Cytochrom_C"/>
    <property type="match status" value="1"/>
</dbReference>
<organism evidence="7 8">
    <name type="scientific">Cereibacter azotoformans</name>
    <dbReference type="NCBI Taxonomy" id="43057"/>
    <lineage>
        <taxon>Bacteria</taxon>
        <taxon>Pseudomonadati</taxon>
        <taxon>Pseudomonadota</taxon>
        <taxon>Alphaproteobacteria</taxon>
        <taxon>Rhodobacterales</taxon>
        <taxon>Paracoccaceae</taxon>
        <taxon>Cereibacter</taxon>
    </lineage>
</organism>
<dbReference type="Gene3D" id="1.10.760.10">
    <property type="entry name" value="Cytochrome c-like domain"/>
    <property type="match status" value="1"/>
</dbReference>
<proteinExistence type="predicted"/>
<feature type="chain" id="PRO_5015655755" evidence="5">
    <location>
        <begin position="21"/>
        <end position="211"/>
    </location>
</feature>
<dbReference type="PANTHER" id="PTHR35008">
    <property type="entry name" value="BLL4482 PROTEIN-RELATED"/>
    <property type="match status" value="1"/>
</dbReference>
<keyword evidence="2 4" id="KW-0479">Metal-binding</keyword>
<keyword evidence="5" id="KW-0732">Signal</keyword>
<sequence>MSRFPELLLLTALLSAPAAAAEAPRIGRIALPEEVAAWDLDIRPDGFGLPEGSGDVLTGEELFSERCALCHGEFGEGVDNWPKLAGGQGTLDHDDPQKTIGSYWPYLSTAWDYVHRAMPFGDARSLTSDETYAIVAYLLYNNDLVDEEFTLSRENFLEVEMPNADGFFVDDRATTEVPAFSHPPCMTDCKQEVEITMHATVLDVTPDDTTD</sequence>
<protein>
    <submittedName>
        <fullName evidence="7">Cytochrome c</fullName>
    </submittedName>
</protein>
<dbReference type="GO" id="GO:0046872">
    <property type="term" value="F:metal ion binding"/>
    <property type="evidence" value="ECO:0007669"/>
    <property type="project" value="UniProtKB-KW"/>
</dbReference>
<dbReference type="OrthoDB" id="9779283at2"/>
<dbReference type="Proteomes" id="UP000244060">
    <property type="component" value="Unassembled WGS sequence"/>
</dbReference>
<evidence type="ECO:0000313" key="8">
    <source>
        <dbReference type="Proteomes" id="UP000244060"/>
    </source>
</evidence>
<dbReference type="InterPro" id="IPR051459">
    <property type="entry name" value="Cytochrome_c-type_DH"/>
</dbReference>
<evidence type="ECO:0000256" key="4">
    <source>
        <dbReference type="PROSITE-ProRule" id="PRU00433"/>
    </source>
</evidence>
<keyword evidence="1 4" id="KW-0349">Heme</keyword>
<evidence type="ECO:0000256" key="5">
    <source>
        <dbReference type="SAM" id="SignalP"/>
    </source>
</evidence>
<feature type="domain" description="Cytochrome c" evidence="6">
    <location>
        <begin position="54"/>
        <end position="142"/>
    </location>
</feature>
<dbReference type="GO" id="GO:0020037">
    <property type="term" value="F:heme binding"/>
    <property type="evidence" value="ECO:0007669"/>
    <property type="project" value="InterPro"/>
</dbReference>
<gene>
    <name evidence="7" type="ORF">C8J28_11069</name>
</gene>
<evidence type="ECO:0000259" key="6">
    <source>
        <dbReference type="PROSITE" id="PS51007"/>
    </source>
</evidence>
<dbReference type="EMBL" id="QAOT01000010">
    <property type="protein sequence ID" value="PTR17945.1"/>
    <property type="molecule type" value="Genomic_DNA"/>
</dbReference>
<feature type="signal peptide" evidence="5">
    <location>
        <begin position="1"/>
        <end position="20"/>
    </location>
</feature>
<dbReference type="PROSITE" id="PS51007">
    <property type="entry name" value="CYTC"/>
    <property type="match status" value="1"/>
</dbReference>
<keyword evidence="3 4" id="KW-0408">Iron</keyword>